<dbReference type="EMBL" id="BNEA01000001">
    <property type="protein sequence ID" value="GHI50441.1"/>
    <property type="molecule type" value="Genomic_DNA"/>
</dbReference>
<sequence>MAAEAYPTPHAGQRITASLLRSMQPQVARKTSDTSRAATTATTADPHLQFTVVAGAVYVWWGWIKYDAATGGDLVMTFEAPSGSLGEWGGHGPGSVVISSSSTPTLQTDSVTTQGYMLRIESNDVTQFRTFGGLGAGTALTVPINGTLRVGSTGGTWALAWAQSVSNATATTLYTDSYICLQRTA</sequence>
<accession>A0ABQ3R3J4</accession>
<keyword evidence="2" id="KW-1185">Reference proteome</keyword>
<protein>
    <submittedName>
        <fullName evidence="1">Uncharacterized protein</fullName>
    </submittedName>
</protein>
<reference evidence="2" key="1">
    <citation type="submission" date="2023-07" db="EMBL/GenBank/DDBJ databases">
        <title>Whole genome shotgun sequence of Streptomyces achromogenes subsp. rubradiris NBRC 14000.</title>
        <authorList>
            <person name="Komaki H."/>
            <person name="Tamura T."/>
        </authorList>
    </citation>
    <scope>NUCLEOTIDE SEQUENCE [LARGE SCALE GENOMIC DNA]</scope>
    <source>
        <strain evidence="2">NBRC 14000</strain>
    </source>
</reference>
<gene>
    <name evidence="1" type="ORF">Srubr_02870</name>
</gene>
<dbReference type="RefSeq" id="WP_189999726.1">
    <property type="nucleotide sequence ID" value="NZ_BNCB01000032.1"/>
</dbReference>
<name>A0ABQ3R3J4_STRRR</name>
<proteinExistence type="predicted"/>
<organism evidence="1 2">
    <name type="scientific">Streptomyces rubradiris</name>
    <name type="common">Streptomyces achromogenes subsp. rubradiris</name>
    <dbReference type="NCBI Taxonomy" id="285531"/>
    <lineage>
        <taxon>Bacteria</taxon>
        <taxon>Bacillati</taxon>
        <taxon>Actinomycetota</taxon>
        <taxon>Actinomycetes</taxon>
        <taxon>Kitasatosporales</taxon>
        <taxon>Streptomycetaceae</taxon>
        <taxon>Streptomyces</taxon>
    </lineage>
</organism>
<comment type="caution">
    <text evidence="1">The sequence shown here is derived from an EMBL/GenBank/DDBJ whole genome shotgun (WGS) entry which is preliminary data.</text>
</comment>
<evidence type="ECO:0000313" key="1">
    <source>
        <dbReference type="EMBL" id="GHI50441.1"/>
    </source>
</evidence>
<dbReference type="Proteomes" id="UP000646738">
    <property type="component" value="Unassembled WGS sequence"/>
</dbReference>
<evidence type="ECO:0000313" key="2">
    <source>
        <dbReference type="Proteomes" id="UP000646738"/>
    </source>
</evidence>